<dbReference type="Gene3D" id="3.40.50.1000">
    <property type="entry name" value="HAD superfamily/HAD-like"/>
    <property type="match status" value="1"/>
</dbReference>
<reference evidence="1 2" key="1">
    <citation type="submission" date="2016-10" db="EMBL/GenBank/DDBJ databases">
        <authorList>
            <person name="de Groot N.N."/>
        </authorList>
    </citation>
    <scope>NUCLEOTIDE SEQUENCE [LARGE SCALE GENOMIC DNA]</scope>
    <source>
        <strain evidence="1 2">NE2</strain>
    </source>
</reference>
<dbReference type="InterPro" id="IPR036412">
    <property type="entry name" value="HAD-like_sf"/>
</dbReference>
<evidence type="ECO:0000313" key="2">
    <source>
        <dbReference type="Proteomes" id="UP000198755"/>
    </source>
</evidence>
<dbReference type="OrthoDB" id="8480138at2"/>
<dbReference type="SUPFAM" id="SSF56784">
    <property type="entry name" value="HAD-like"/>
    <property type="match status" value="1"/>
</dbReference>
<sequence length="226" mass="24912">MALNSHLLLLDLDGVVVLESGPPLCEQLEILALHSSIADQIARLDAPVVVLTHRSRAEARRILAAAGLQKPILSGLMAAEDLFLSGFRHRRVGRLLRGGLRKSLILPEVERRYGLKRDRMALIDDRIDNVEDMIGAGIGLVMHAPSAIGPDQKSIETFDFASALDVFRGWSREEQGGLVINLPPVMLSADVVRRTGLSTAPDADHFFNRARRIASVFRRRLTKTEA</sequence>
<protein>
    <submittedName>
        <fullName evidence="1">Uncharacterized protein</fullName>
    </submittedName>
</protein>
<proteinExistence type="predicted"/>
<gene>
    <name evidence="1" type="ORF">SAMN05444581_1156</name>
</gene>
<keyword evidence="2" id="KW-1185">Reference proteome</keyword>
<organism evidence="1 2">
    <name type="scientific">Methylocapsa palsarum</name>
    <dbReference type="NCBI Taxonomy" id="1612308"/>
    <lineage>
        <taxon>Bacteria</taxon>
        <taxon>Pseudomonadati</taxon>
        <taxon>Pseudomonadota</taxon>
        <taxon>Alphaproteobacteria</taxon>
        <taxon>Hyphomicrobiales</taxon>
        <taxon>Beijerinckiaceae</taxon>
        <taxon>Methylocapsa</taxon>
    </lineage>
</organism>
<dbReference type="Proteomes" id="UP000198755">
    <property type="component" value="Unassembled WGS sequence"/>
</dbReference>
<dbReference type="AlphaFoldDB" id="A0A1I4BJP5"/>
<name>A0A1I4BJP5_9HYPH</name>
<dbReference type="RefSeq" id="WP_091685057.1">
    <property type="nucleotide sequence ID" value="NZ_FOSN01000015.1"/>
</dbReference>
<dbReference type="InterPro" id="IPR023214">
    <property type="entry name" value="HAD_sf"/>
</dbReference>
<evidence type="ECO:0000313" key="1">
    <source>
        <dbReference type="EMBL" id="SFK68146.1"/>
    </source>
</evidence>
<accession>A0A1I4BJP5</accession>
<dbReference type="EMBL" id="FOSN01000015">
    <property type="protein sequence ID" value="SFK68146.1"/>
    <property type="molecule type" value="Genomic_DNA"/>
</dbReference>